<proteinExistence type="predicted"/>
<organism evidence="3 4">
    <name type="scientific">Nasonia vitripennis</name>
    <name type="common">Parasitic wasp</name>
    <dbReference type="NCBI Taxonomy" id="7425"/>
    <lineage>
        <taxon>Eukaryota</taxon>
        <taxon>Metazoa</taxon>
        <taxon>Ecdysozoa</taxon>
        <taxon>Arthropoda</taxon>
        <taxon>Hexapoda</taxon>
        <taxon>Insecta</taxon>
        <taxon>Pterygota</taxon>
        <taxon>Neoptera</taxon>
        <taxon>Endopterygota</taxon>
        <taxon>Hymenoptera</taxon>
        <taxon>Apocrita</taxon>
        <taxon>Proctotrupomorpha</taxon>
        <taxon>Chalcidoidea</taxon>
        <taxon>Pteromalidae</taxon>
        <taxon>Pteromalinae</taxon>
        <taxon>Nasonia</taxon>
    </lineage>
</organism>
<dbReference type="Proteomes" id="UP000002358">
    <property type="component" value="Unassembled WGS sequence"/>
</dbReference>
<feature type="domain" description="PID" evidence="2">
    <location>
        <begin position="196"/>
        <end position="325"/>
    </location>
</feature>
<dbReference type="OrthoDB" id="9994289at2759"/>
<dbReference type="GeneID" id="100120638"/>
<dbReference type="InParanoid" id="A0A7M7H6L7"/>
<dbReference type="PROSITE" id="PS01179">
    <property type="entry name" value="PID"/>
    <property type="match status" value="1"/>
</dbReference>
<evidence type="ECO:0000313" key="4">
    <source>
        <dbReference type="Proteomes" id="UP000002358"/>
    </source>
</evidence>
<dbReference type="InterPro" id="IPR006020">
    <property type="entry name" value="PTB/PI_dom"/>
</dbReference>
<keyword evidence="4" id="KW-1185">Reference proteome</keyword>
<evidence type="ECO:0000256" key="1">
    <source>
        <dbReference type="SAM" id="MobiDB-lite"/>
    </source>
</evidence>
<dbReference type="SMR" id="A0A7M7H6L7"/>
<dbReference type="KEGG" id="nvi:100120638"/>
<dbReference type="PANTHER" id="PTHR11232">
    <property type="entry name" value="PHOSPHOTYROSINE INTERACTION DOMAIN-CONTAINING FAMILY MEMBER"/>
    <property type="match status" value="1"/>
</dbReference>
<dbReference type="EnsemblMetazoa" id="XM_008212885">
    <property type="protein sequence ID" value="XP_008211107"/>
    <property type="gene ID" value="LOC100120638"/>
</dbReference>
<dbReference type="InterPro" id="IPR051133">
    <property type="entry name" value="Adapter_Engulfment-Domain"/>
</dbReference>
<name>A0A7M7H6L7_NASVI</name>
<dbReference type="RefSeq" id="XP_008211107.1">
    <property type="nucleotide sequence ID" value="XM_008212885.3"/>
</dbReference>
<evidence type="ECO:0000313" key="3">
    <source>
        <dbReference type="EnsemblMetazoa" id="XP_008211107"/>
    </source>
</evidence>
<protein>
    <recommendedName>
        <fullName evidence="2">PID domain-containing protein</fullName>
    </recommendedName>
</protein>
<dbReference type="Gene3D" id="2.30.29.30">
    <property type="entry name" value="Pleckstrin-homology domain (PH domain)/Phosphotyrosine-binding domain (PTB)"/>
    <property type="match status" value="1"/>
</dbReference>
<dbReference type="AlphaFoldDB" id="A0A7M7H6L7"/>
<feature type="region of interest" description="Disordered" evidence="1">
    <location>
        <begin position="65"/>
        <end position="96"/>
    </location>
</feature>
<dbReference type="CDD" id="cd13160">
    <property type="entry name" value="PTB_LDLRAP_insect-like"/>
    <property type="match status" value="1"/>
</dbReference>
<accession>A0A7M7H6L7</accession>
<dbReference type="InterPro" id="IPR011993">
    <property type="entry name" value="PH-like_dom_sf"/>
</dbReference>
<evidence type="ECO:0000259" key="2">
    <source>
        <dbReference type="PROSITE" id="PS01179"/>
    </source>
</evidence>
<sequence>MKSFKLKIQTNQNVIAAQSPVIRSSWFRGLMEEARTPGGASPAATVAAVLENAPDTPVEAPIEGVARGESSPETGSQPASGARDGGSSAAVAGSEPVLDRLSRSHKPVGRDAPNIPNVVEYHLKVKPQQVRRDQPQQQLADTETAALVAAGLDMKKDRQQAQTLTEEQRRELTLRLSKLSVDSNVFEGSSDLPQVFQVKYLGSHDARGLWGIKHTRKPVDNMVAAAKSLPSGTFLPFIKLVISEDGVGLLPIGKKRGDSISRIYPIESISYGVQDLVYTRVFSMIVVRETEDFRRMSPFECHGFVCESKHHARQMTYALAAAFQIYSQHVKGRSIDPAKSWSKGFAIELRNPNELEADYTLHPED</sequence>
<feature type="compositionally biased region" description="Low complexity" evidence="1">
    <location>
        <begin position="79"/>
        <end position="94"/>
    </location>
</feature>
<dbReference type="PANTHER" id="PTHR11232:SF57">
    <property type="entry name" value="RE46159P"/>
    <property type="match status" value="1"/>
</dbReference>
<reference evidence="3" key="1">
    <citation type="submission" date="2021-01" db="UniProtKB">
        <authorList>
            <consortium name="EnsemblMetazoa"/>
        </authorList>
    </citation>
    <scope>IDENTIFICATION</scope>
</reference>
<dbReference type="SUPFAM" id="SSF50729">
    <property type="entry name" value="PH domain-like"/>
    <property type="match status" value="1"/>
</dbReference>